<dbReference type="SUPFAM" id="SSF53223">
    <property type="entry name" value="Aminoacid dehydrogenase-like, N-terminal domain"/>
    <property type="match status" value="1"/>
</dbReference>
<feature type="domain" description="Tetrahydrofolate dehydrogenase/cyclohydrolase NAD(P)-binding" evidence="13">
    <location>
        <begin position="141"/>
        <end position="280"/>
    </location>
</feature>
<gene>
    <name evidence="14" type="primary">folD</name>
    <name evidence="14" type="ORF">ESZ_00179</name>
</gene>
<protein>
    <submittedName>
        <fullName evidence="14">Bifunctional protein FolD protein</fullName>
    </submittedName>
</protein>
<dbReference type="PRINTS" id="PR00085">
    <property type="entry name" value="THFDHDRGNASE"/>
</dbReference>
<keyword evidence="11" id="KW-1133">Transmembrane helix</keyword>
<keyword evidence="5" id="KW-0378">Hydrolase</keyword>
<dbReference type="RefSeq" id="WP_176604912.1">
    <property type="nucleotide sequence ID" value="NZ_LR794158.1"/>
</dbReference>
<dbReference type="GO" id="GO:0004477">
    <property type="term" value="F:methenyltetrahydrofolate cyclohydrolase activity"/>
    <property type="evidence" value="ECO:0007669"/>
    <property type="project" value="TreeGrafter"/>
</dbReference>
<evidence type="ECO:0000256" key="8">
    <source>
        <dbReference type="ARBA" id="ARBA00023102"/>
    </source>
</evidence>
<evidence type="ECO:0000259" key="13">
    <source>
        <dbReference type="Pfam" id="PF02882"/>
    </source>
</evidence>
<dbReference type="PANTHER" id="PTHR48099:SF5">
    <property type="entry name" value="C-1-TETRAHYDROFOLATE SYNTHASE, CYTOPLASMIC"/>
    <property type="match status" value="1"/>
</dbReference>
<reference evidence="14 15" key="1">
    <citation type="submission" date="2020-04" db="EMBL/GenBank/DDBJ databases">
        <authorList>
            <person name="Graf S J."/>
        </authorList>
    </citation>
    <scope>NUCLEOTIDE SEQUENCE [LARGE SCALE GENOMIC DNA]</scope>
    <source>
        <strain evidence="14">1</strain>
    </source>
</reference>
<keyword evidence="11" id="KW-0472">Membrane</keyword>
<keyword evidence="7" id="KW-0560">Oxidoreductase</keyword>
<evidence type="ECO:0000259" key="12">
    <source>
        <dbReference type="Pfam" id="PF00763"/>
    </source>
</evidence>
<dbReference type="GO" id="GO:0000105">
    <property type="term" value="P:L-histidine biosynthetic process"/>
    <property type="evidence" value="ECO:0007669"/>
    <property type="project" value="UniProtKB-KW"/>
</dbReference>
<evidence type="ECO:0000256" key="1">
    <source>
        <dbReference type="ARBA" id="ARBA00004777"/>
    </source>
</evidence>
<keyword evidence="11" id="KW-0812">Transmembrane</keyword>
<proteinExistence type="predicted"/>
<keyword evidence="6" id="KW-0521">NADP</keyword>
<dbReference type="InterPro" id="IPR036291">
    <property type="entry name" value="NAD(P)-bd_dom_sf"/>
</dbReference>
<feature type="transmembrane region" description="Helical" evidence="11">
    <location>
        <begin position="79"/>
        <end position="101"/>
    </location>
</feature>
<dbReference type="SUPFAM" id="SSF51735">
    <property type="entry name" value="NAD(P)-binding Rossmann-fold domains"/>
    <property type="match status" value="1"/>
</dbReference>
<dbReference type="InterPro" id="IPR000672">
    <property type="entry name" value="THF_DH/CycHdrlase"/>
</dbReference>
<dbReference type="InterPro" id="IPR020630">
    <property type="entry name" value="THF_DH/CycHdrlase_cat_dom"/>
</dbReference>
<dbReference type="InterPro" id="IPR020631">
    <property type="entry name" value="THF_DH/CycHdrlase_NAD-bd_dom"/>
</dbReference>
<dbReference type="GO" id="GO:0005829">
    <property type="term" value="C:cytosol"/>
    <property type="evidence" value="ECO:0007669"/>
    <property type="project" value="TreeGrafter"/>
</dbReference>
<feature type="domain" description="Tetrahydrofolate dehydrogenase/cyclohydrolase catalytic" evidence="12">
    <location>
        <begin position="32"/>
        <end position="121"/>
    </location>
</feature>
<dbReference type="GO" id="GO:0006164">
    <property type="term" value="P:purine nucleotide biosynthetic process"/>
    <property type="evidence" value="ECO:0007669"/>
    <property type="project" value="UniProtKB-KW"/>
</dbReference>
<dbReference type="GO" id="GO:0035999">
    <property type="term" value="P:tetrahydrofolate interconversion"/>
    <property type="evidence" value="ECO:0007669"/>
    <property type="project" value="TreeGrafter"/>
</dbReference>
<evidence type="ECO:0000256" key="11">
    <source>
        <dbReference type="SAM" id="Phobius"/>
    </source>
</evidence>
<evidence type="ECO:0000313" key="15">
    <source>
        <dbReference type="Proteomes" id="UP000509549"/>
    </source>
</evidence>
<evidence type="ECO:0000256" key="10">
    <source>
        <dbReference type="ARBA" id="ARBA00023268"/>
    </source>
</evidence>
<evidence type="ECO:0000256" key="4">
    <source>
        <dbReference type="ARBA" id="ARBA00022755"/>
    </source>
</evidence>
<dbReference type="Gene3D" id="3.40.50.720">
    <property type="entry name" value="NAD(P)-binding Rossmann-like Domain"/>
    <property type="match status" value="1"/>
</dbReference>
<comment type="pathway">
    <text evidence="1">One-carbon metabolism; tetrahydrofolate interconversion.</text>
</comment>
<keyword evidence="8" id="KW-0368">Histidine biosynthesis</keyword>
<evidence type="ECO:0000256" key="6">
    <source>
        <dbReference type="ARBA" id="ARBA00022857"/>
    </source>
</evidence>
<dbReference type="GO" id="GO:0004488">
    <property type="term" value="F:methylenetetrahydrofolate dehydrogenase (NADP+) activity"/>
    <property type="evidence" value="ECO:0007669"/>
    <property type="project" value="InterPro"/>
</dbReference>
<evidence type="ECO:0000256" key="2">
    <source>
        <dbReference type="ARBA" id="ARBA00022563"/>
    </source>
</evidence>
<dbReference type="GO" id="GO:0009086">
    <property type="term" value="P:methionine biosynthetic process"/>
    <property type="evidence" value="ECO:0007669"/>
    <property type="project" value="UniProtKB-KW"/>
</dbReference>
<organism evidence="14 15">
    <name type="scientific">Candidatus Azoamicus ciliaticola</name>
    <dbReference type="NCBI Taxonomy" id="2652803"/>
    <lineage>
        <taxon>Bacteria</taxon>
        <taxon>Pseudomonadati</taxon>
        <taxon>Pseudomonadota</taxon>
        <taxon>Gammaproteobacteria</taxon>
        <taxon>Candidatus Azoamicaceae</taxon>
        <taxon>Candidatus Azoamicus</taxon>
    </lineage>
</organism>
<dbReference type="PANTHER" id="PTHR48099">
    <property type="entry name" value="C-1-TETRAHYDROFOLATE SYNTHASE, CYTOPLASMIC-RELATED"/>
    <property type="match status" value="1"/>
</dbReference>
<dbReference type="InterPro" id="IPR046346">
    <property type="entry name" value="Aminoacid_DH-like_N_sf"/>
</dbReference>
<accession>A0A6J5JXY5</accession>
<keyword evidence="4" id="KW-0658">Purine biosynthesis</keyword>
<keyword evidence="10" id="KW-0511">Multifunctional enzyme</keyword>
<dbReference type="KEGG" id="acil:ESZ_00179"/>
<dbReference type="AlphaFoldDB" id="A0A6J5JXY5"/>
<keyword evidence="2" id="KW-0554">One-carbon metabolism</keyword>
<dbReference type="EMBL" id="LR794158">
    <property type="protein sequence ID" value="CAB3976382.1"/>
    <property type="molecule type" value="Genomic_DNA"/>
</dbReference>
<keyword evidence="15" id="KW-1185">Reference proteome</keyword>
<dbReference type="Pfam" id="PF00763">
    <property type="entry name" value="THF_DHG_CYH"/>
    <property type="match status" value="1"/>
</dbReference>
<sequence length="289" mass="32914">MITKFFNGKYFFENLFKNICNEIFFYKYFSYKSLCFSIFIVGNIFSANLYVKNKIYSCYLSSIDFLIFKFSNDVKMKTLLMVLKIVKFDILINGIIIQLPLVCRLNKPVLFNSICVYKDIDLLNSFNFGHYYLSYSKNIIPSTVKSVLFLLKKFKINCVGLRCVVFGFSNIVGKPLSLELNSLGMTVVIVSKNDLYFYDILKSSDIVISAVGILNFLKIKNVSKGSLVIDIGINESNYDIVLGDFCVEFSSNFINLITPVPGGIGPLTVYHILDNFVKINVNKNFVAMV</sequence>
<evidence type="ECO:0000313" key="14">
    <source>
        <dbReference type="EMBL" id="CAB3976382.1"/>
    </source>
</evidence>
<evidence type="ECO:0000256" key="5">
    <source>
        <dbReference type="ARBA" id="ARBA00022801"/>
    </source>
</evidence>
<evidence type="ECO:0000256" key="3">
    <source>
        <dbReference type="ARBA" id="ARBA00022605"/>
    </source>
</evidence>
<keyword evidence="9" id="KW-0486">Methionine biosynthesis</keyword>
<name>A0A6J5JXY5_9GAMM</name>
<dbReference type="Proteomes" id="UP000509549">
    <property type="component" value="Chromosome"/>
</dbReference>
<dbReference type="Pfam" id="PF02882">
    <property type="entry name" value="THF_DHG_CYH_C"/>
    <property type="match status" value="1"/>
</dbReference>
<evidence type="ECO:0000256" key="7">
    <source>
        <dbReference type="ARBA" id="ARBA00023002"/>
    </source>
</evidence>
<keyword evidence="3" id="KW-0028">Amino-acid biosynthesis</keyword>
<evidence type="ECO:0000256" key="9">
    <source>
        <dbReference type="ARBA" id="ARBA00023167"/>
    </source>
</evidence>
<feature type="transmembrane region" description="Helical" evidence="11">
    <location>
        <begin position="31"/>
        <end position="51"/>
    </location>
</feature>
<dbReference type="Gene3D" id="3.40.50.10860">
    <property type="entry name" value="Leucine Dehydrogenase, chain A, domain 1"/>
    <property type="match status" value="1"/>
</dbReference>